<dbReference type="EMBL" id="GBRH01230782">
    <property type="protein sequence ID" value="JAD67113.1"/>
    <property type="molecule type" value="Transcribed_RNA"/>
</dbReference>
<proteinExistence type="predicted"/>
<accession>A0A0A9BY49</accession>
<evidence type="ECO:0000313" key="1">
    <source>
        <dbReference type="EMBL" id="JAD67113.1"/>
    </source>
</evidence>
<protein>
    <submittedName>
        <fullName evidence="1">Uncharacterized protein</fullName>
    </submittedName>
</protein>
<reference evidence="1" key="2">
    <citation type="journal article" date="2015" name="Data Brief">
        <title>Shoot transcriptome of the giant reed, Arundo donax.</title>
        <authorList>
            <person name="Barrero R.A."/>
            <person name="Guerrero F.D."/>
            <person name="Moolhuijzen P."/>
            <person name="Goolsby J.A."/>
            <person name="Tidwell J."/>
            <person name="Bellgard S.E."/>
            <person name="Bellgard M.I."/>
        </authorList>
    </citation>
    <scope>NUCLEOTIDE SEQUENCE</scope>
    <source>
        <tissue evidence="1">Shoot tissue taken approximately 20 cm above the soil surface</tissue>
    </source>
</reference>
<sequence length="30" mass="3354">MATWMLTTAVRQKEPMTRPTAKSCRNSAVS</sequence>
<dbReference type="AlphaFoldDB" id="A0A0A9BY49"/>
<organism evidence="1">
    <name type="scientific">Arundo donax</name>
    <name type="common">Giant reed</name>
    <name type="synonym">Donax arundinaceus</name>
    <dbReference type="NCBI Taxonomy" id="35708"/>
    <lineage>
        <taxon>Eukaryota</taxon>
        <taxon>Viridiplantae</taxon>
        <taxon>Streptophyta</taxon>
        <taxon>Embryophyta</taxon>
        <taxon>Tracheophyta</taxon>
        <taxon>Spermatophyta</taxon>
        <taxon>Magnoliopsida</taxon>
        <taxon>Liliopsida</taxon>
        <taxon>Poales</taxon>
        <taxon>Poaceae</taxon>
        <taxon>PACMAD clade</taxon>
        <taxon>Arundinoideae</taxon>
        <taxon>Arundineae</taxon>
        <taxon>Arundo</taxon>
    </lineage>
</organism>
<name>A0A0A9BY49_ARUDO</name>
<reference evidence="1" key="1">
    <citation type="submission" date="2014-09" db="EMBL/GenBank/DDBJ databases">
        <authorList>
            <person name="Magalhaes I.L.F."/>
            <person name="Oliveira U."/>
            <person name="Santos F.R."/>
            <person name="Vidigal T.H.D.A."/>
            <person name="Brescovit A.D."/>
            <person name="Santos A.J."/>
        </authorList>
    </citation>
    <scope>NUCLEOTIDE SEQUENCE</scope>
    <source>
        <tissue evidence="1">Shoot tissue taken approximately 20 cm above the soil surface</tissue>
    </source>
</reference>